<dbReference type="Pfam" id="PF23657">
    <property type="entry name" value="DUF7151"/>
    <property type="match status" value="5"/>
</dbReference>
<evidence type="ECO:0000259" key="1">
    <source>
        <dbReference type="Pfam" id="PF23657"/>
    </source>
</evidence>
<dbReference type="InterPro" id="IPR055575">
    <property type="entry name" value="DUF7151"/>
</dbReference>
<gene>
    <name evidence="2" type="ORF">F0U60_00495</name>
</gene>
<dbReference type="Proteomes" id="UP001611383">
    <property type="component" value="Chromosome"/>
</dbReference>
<feature type="domain" description="DUF7151" evidence="1">
    <location>
        <begin position="97"/>
        <end position="141"/>
    </location>
</feature>
<keyword evidence="3" id="KW-1185">Reference proteome</keyword>
<dbReference type="RefSeq" id="WP_395812769.1">
    <property type="nucleotide sequence ID" value="NZ_CP043494.1"/>
</dbReference>
<feature type="domain" description="DUF7151" evidence="1">
    <location>
        <begin position="41"/>
        <end position="86"/>
    </location>
</feature>
<sequence length="727" mass="76291">MYQHGIWHRSAVAGLFLAFAACSSPSDVRGVDGQNGTNGKNATVRLVPEPPGARCPQGGTAIQTGLDDNEDGSLNDDEVEQTSYVCSGGGNQNGSMSLVRLIPEAAGAKCASGGTVVLSGLDTNADGIQSDTEVSSTQYICNSDDGKSGSAYLVKLLPEPSGMNCSRSGTAVLGGIDVNANAQLESTEVTTTQYVCNSLAEMTGASSLIRLDVEPPGANCSLGGTAVKSGLDSNANGTLDTSEVTNTTFVCNGLPGADGQNGKNSLVRLDPVASGPNCAYGGTAVKSGLDLNGDKTLSDSEVTTTQFVCSAAELFRTKWASNPRESYGSGEITNLWVPVSRRVSIYKTSDQSRIKLTVSDNFRVGVNYNGGSGWYSVRMNGSWVGCDARQHNSNTSGWNQNHHLPFANVCLTDQLPKGLYEFDVWSFASGGTSYVGAGTAGSSLLLAEEIDGTQPYAFSKAGSPTTTTSTAYVKASGREVTFTKQSASTLLKVTLADTLRVGYNQNGGWGTVMVRLDGINTSCYTGKYDAQGTGGDLHNPFVMTCILPNVSAAQHRLDVALSANSAGEAYLGWERSNPLLLVEEVSNTGRTYSNMSFGSGEISGGWAGVGARQIIHNVSTGGKSVKVTYSDTFRAVAGCNGRWGFFQLYVDYQPTGCTNSQHAWVSGNVGQDHHHPANLTCIIPNLTPGNHVFSIWSTTVGSDGVTCGSNHFGWNRGQNLLMVEELP</sequence>
<evidence type="ECO:0000313" key="2">
    <source>
        <dbReference type="EMBL" id="WNG42743.1"/>
    </source>
</evidence>
<feature type="domain" description="DUF7151" evidence="1">
    <location>
        <begin position="207"/>
        <end position="251"/>
    </location>
</feature>
<dbReference type="EMBL" id="CP043494">
    <property type="protein sequence ID" value="WNG42743.1"/>
    <property type="molecule type" value="Genomic_DNA"/>
</dbReference>
<accession>A0ABY9WGB6</accession>
<evidence type="ECO:0000313" key="3">
    <source>
        <dbReference type="Proteomes" id="UP001611383"/>
    </source>
</evidence>
<name>A0ABY9WGB6_9BACT</name>
<feature type="domain" description="DUF7151" evidence="1">
    <location>
        <begin position="153"/>
        <end position="196"/>
    </location>
</feature>
<organism evidence="2 3">
    <name type="scientific">Archangium minus</name>
    <dbReference type="NCBI Taxonomy" id="83450"/>
    <lineage>
        <taxon>Bacteria</taxon>
        <taxon>Pseudomonadati</taxon>
        <taxon>Myxococcota</taxon>
        <taxon>Myxococcia</taxon>
        <taxon>Myxococcales</taxon>
        <taxon>Cystobacterineae</taxon>
        <taxon>Archangiaceae</taxon>
        <taxon>Archangium</taxon>
    </lineage>
</organism>
<reference evidence="2 3" key="1">
    <citation type="submission" date="2019-08" db="EMBL/GenBank/DDBJ databases">
        <title>Archangium and Cystobacter genomes.</title>
        <authorList>
            <person name="Chen I.-C.K."/>
            <person name="Wielgoss S."/>
        </authorList>
    </citation>
    <scope>NUCLEOTIDE SEQUENCE [LARGE SCALE GENOMIC DNA]</scope>
    <source>
        <strain evidence="2 3">Cbm 6</strain>
    </source>
</reference>
<proteinExistence type="predicted"/>
<feature type="domain" description="DUF7151" evidence="1">
    <location>
        <begin position="264"/>
        <end position="309"/>
    </location>
</feature>
<protein>
    <recommendedName>
        <fullName evidence="1">DUF7151 domain-containing protein</fullName>
    </recommendedName>
</protein>